<keyword evidence="1" id="KW-0812">Transmembrane</keyword>
<dbReference type="RefSeq" id="WP_307231702.1">
    <property type="nucleotide sequence ID" value="NZ_JAUSVF010000001.1"/>
</dbReference>
<protein>
    <submittedName>
        <fullName evidence="2">Anti-sigma factor RsiW</fullName>
    </submittedName>
</protein>
<sequence>MQNTKGLALEVRLSAYIDGEVSEVERRELEHLVHYDDEARLLLEMLKAGNNFGNSAFEEFLHDPVPLSLVRHIKQGSGAMPRNERAPVAPQRKNRVKIWPRALVASLALFLVGGSTGFIIGKASNDTALPTTAVAARTWLDDIADYHRIYARQAKHLVEVPASQEETIKSWLSQSVGIPFRLPDLEAQGLTFQGARLLVAAGKPVAQLMYKSSDGDVVAICFLKSKPGSTDSPATESIRDDLAMISWQKSGASYVVVGSSAKANLQELADRVSAQII</sequence>
<keyword evidence="1" id="KW-0472">Membrane</keyword>
<organism evidence="2 3">
    <name type="scientific">Pararhizobium capsulatum DSM 1112</name>
    <dbReference type="NCBI Taxonomy" id="1121113"/>
    <lineage>
        <taxon>Bacteria</taxon>
        <taxon>Pseudomonadati</taxon>
        <taxon>Pseudomonadota</taxon>
        <taxon>Alphaproteobacteria</taxon>
        <taxon>Hyphomicrobiales</taxon>
        <taxon>Rhizobiaceae</taxon>
        <taxon>Rhizobium/Agrobacterium group</taxon>
        <taxon>Pararhizobium</taxon>
    </lineage>
</organism>
<evidence type="ECO:0000256" key="1">
    <source>
        <dbReference type="SAM" id="Phobius"/>
    </source>
</evidence>
<gene>
    <name evidence="2" type="ORF">QO002_003391</name>
</gene>
<feature type="transmembrane region" description="Helical" evidence="1">
    <location>
        <begin position="102"/>
        <end position="121"/>
    </location>
</feature>
<name>A0ABU0BSN5_9HYPH</name>
<dbReference type="Proteomes" id="UP001230207">
    <property type="component" value="Unassembled WGS sequence"/>
</dbReference>
<evidence type="ECO:0000313" key="2">
    <source>
        <dbReference type="EMBL" id="MDQ0321253.1"/>
    </source>
</evidence>
<accession>A0ABU0BSN5</accession>
<dbReference type="EMBL" id="JAUSVF010000001">
    <property type="protein sequence ID" value="MDQ0321253.1"/>
    <property type="molecule type" value="Genomic_DNA"/>
</dbReference>
<evidence type="ECO:0000313" key="3">
    <source>
        <dbReference type="Proteomes" id="UP001230207"/>
    </source>
</evidence>
<keyword evidence="1" id="KW-1133">Transmembrane helix</keyword>
<proteinExistence type="predicted"/>
<reference evidence="2 3" key="1">
    <citation type="submission" date="2023-07" db="EMBL/GenBank/DDBJ databases">
        <title>Genomic Encyclopedia of Type Strains, Phase IV (KMG-IV): sequencing the most valuable type-strain genomes for metagenomic binning, comparative biology and taxonomic classification.</title>
        <authorList>
            <person name="Goeker M."/>
        </authorList>
    </citation>
    <scope>NUCLEOTIDE SEQUENCE [LARGE SCALE GENOMIC DNA]</scope>
    <source>
        <strain evidence="2 3">DSM 1112</strain>
    </source>
</reference>
<keyword evidence="3" id="KW-1185">Reference proteome</keyword>
<comment type="caution">
    <text evidence="2">The sequence shown here is derived from an EMBL/GenBank/DDBJ whole genome shotgun (WGS) entry which is preliminary data.</text>
</comment>